<organism evidence="2 3">
    <name type="scientific">Daphnia pulex</name>
    <name type="common">Water flea</name>
    <dbReference type="NCBI Taxonomy" id="6669"/>
    <lineage>
        <taxon>Eukaryota</taxon>
        <taxon>Metazoa</taxon>
        <taxon>Ecdysozoa</taxon>
        <taxon>Arthropoda</taxon>
        <taxon>Crustacea</taxon>
        <taxon>Branchiopoda</taxon>
        <taxon>Diplostraca</taxon>
        <taxon>Cladocera</taxon>
        <taxon>Anomopoda</taxon>
        <taxon>Daphniidae</taxon>
        <taxon>Daphnia</taxon>
    </lineage>
</organism>
<dbReference type="Gene3D" id="1.10.8.20">
    <property type="entry name" value="N-terminal domain of phosphatidylinositol transfer protein sec14p"/>
    <property type="match status" value="1"/>
</dbReference>
<dbReference type="FunCoup" id="E9H237">
    <property type="interactions" value="594"/>
</dbReference>
<protein>
    <recommendedName>
        <fullName evidence="1">CRAL-TRIO domain-containing protein</fullName>
    </recommendedName>
</protein>
<dbReference type="Pfam" id="PF00650">
    <property type="entry name" value="CRAL_TRIO"/>
    <property type="match status" value="1"/>
</dbReference>
<keyword evidence="3" id="KW-1185">Reference proteome</keyword>
<evidence type="ECO:0000313" key="3">
    <source>
        <dbReference type="Proteomes" id="UP000000305"/>
    </source>
</evidence>
<dbReference type="SUPFAM" id="SSF46938">
    <property type="entry name" value="CRAL/TRIO N-terminal domain"/>
    <property type="match status" value="1"/>
</dbReference>
<gene>
    <name evidence="2" type="ORF">DAPPUDRAFT_307423</name>
</gene>
<dbReference type="CDD" id="cd00170">
    <property type="entry name" value="SEC14"/>
    <property type="match status" value="1"/>
</dbReference>
<dbReference type="OMA" id="CRFQEFH"/>
<dbReference type="InParanoid" id="E9H237"/>
<evidence type="ECO:0000313" key="2">
    <source>
        <dbReference type="EMBL" id="EFX74099.1"/>
    </source>
</evidence>
<dbReference type="PhylomeDB" id="E9H237"/>
<dbReference type="PANTHER" id="PTHR10174">
    <property type="entry name" value="ALPHA-TOCOPHEROL TRANSFER PROTEIN-RELATED"/>
    <property type="match status" value="1"/>
</dbReference>
<dbReference type="SMART" id="SM00516">
    <property type="entry name" value="SEC14"/>
    <property type="match status" value="1"/>
</dbReference>
<proteinExistence type="predicted"/>
<dbReference type="PRINTS" id="PR00180">
    <property type="entry name" value="CRETINALDHBP"/>
</dbReference>
<dbReference type="PROSITE" id="PS50191">
    <property type="entry name" value="CRAL_TRIO"/>
    <property type="match status" value="1"/>
</dbReference>
<reference evidence="2 3" key="1">
    <citation type="journal article" date="2011" name="Science">
        <title>The ecoresponsive genome of Daphnia pulex.</title>
        <authorList>
            <person name="Colbourne J.K."/>
            <person name="Pfrender M.E."/>
            <person name="Gilbert D."/>
            <person name="Thomas W.K."/>
            <person name="Tucker A."/>
            <person name="Oakley T.H."/>
            <person name="Tokishita S."/>
            <person name="Aerts A."/>
            <person name="Arnold G.J."/>
            <person name="Basu M.K."/>
            <person name="Bauer D.J."/>
            <person name="Caceres C.E."/>
            <person name="Carmel L."/>
            <person name="Casola C."/>
            <person name="Choi J.H."/>
            <person name="Detter J.C."/>
            <person name="Dong Q."/>
            <person name="Dusheyko S."/>
            <person name="Eads B.D."/>
            <person name="Frohlich T."/>
            <person name="Geiler-Samerotte K.A."/>
            <person name="Gerlach D."/>
            <person name="Hatcher P."/>
            <person name="Jogdeo S."/>
            <person name="Krijgsveld J."/>
            <person name="Kriventseva E.V."/>
            <person name="Kultz D."/>
            <person name="Laforsch C."/>
            <person name="Lindquist E."/>
            <person name="Lopez J."/>
            <person name="Manak J.R."/>
            <person name="Muller J."/>
            <person name="Pangilinan J."/>
            <person name="Patwardhan R.P."/>
            <person name="Pitluck S."/>
            <person name="Pritham E.J."/>
            <person name="Rechtsteiner A."/>
            <person name="Rho M."/>
            <person name="Rogozin I.B."/>
            <person name="Sakarya O."/>
            <person name="Salamov A."/>
            <person name="Schaack S."/>
            <person name="Shapiro H."/>
            <person name="Shiga Y."/>
            <person name="Skalitzky C."/>
            <person name="Smith Z."/>
            <person name="Souvorov A."/>
            <person name="Sung W."/>
            <person name="Tang Z."/>
            <person name="Tsuchiya D."/>
            <person name="Tu H."/>
            <person name="Vos H."/>
            <person name="Wang M."/>
            <person name="Wolf Y.I."/>
            <person name="Yamagata H."/>
            <person name="Yamada T."/>
            <person name="Ye Y."/>
            <person name="Shaw J.R."/>
            <person name="Andrews J."/>
            <person name="Crease T.J."/>
            <person name="Tang H."/>
            <person name="Lucas S.M."/>
            <person name="Robertson H.M."/>
            <person name="Bork P."/>
            <person name="Koonin E.V."/>
            <person name="Zdobnov E.M."/>
            <person name="Grigoriev I.V."/>
            <person name="Lynch M."/>
            <person name="Boore J.L."/>
        </authorList>
    </citation>
    <scope>NUCLEOTIDE SEQUENCE [LARGE SCALE GENOMIC DNA]</scope>
</reference>
<dbReference type="OrthoDB" id="75724at2759"/>
<dbReference type="Gene3D" id="3.40.525.10">
    <property type="entry name" value="CRAL-TRIO lipid binding domain"/>
    <property type="match status" value="1"/>
</dbReference>
<dbReference type="InterPro" id="IPR036273">
    <property type="entry name" value="CRAL/TRIO_N_dom_sf"/>
</dbReference>
<name>E9H237_DAPPU</name>
<dbReference type="KEGG" id="dpx:DAPPUDRAFT_307423"/>
<dbReference type="HOGENOM" id="CLU_046597_1_3_1"/>
<feature type="domain" description="CRAL-TRIO" evidence="1">
    <location>
        <begin position="74"/>
        <end position="238"/>
    </location>
</feature>
<dbReference type="InterPro" id="IPR036865">
    <property type="entry name" value="CRAL-TRIO_dom_sf"/>
</dbReference>
<dbReference type="PANTHER" id="PTHR10174:SF130">
    <property type="entry name" value="ALPHA-TOCOPHEROL TRANSFER PROTEIN-LIKE"/>
    <property type="match status" value="1"/>
</dbReference>
<dbReference type="EMBL" id="GL732585">
    <property type="protein sequence ID" value="EFX74099.1"/>
    <property type="molecule type" value="Genomic_DNA"/>
</dbReference>
<dbReference type="SUPFAM" id="SSF52087">
    <property type="entry name" value="CRAL/TRIO domain"/>
    <property type="match status" value="1"/>
</dbReference>
<dbReference type="AlphaFoldDB" id="E9H237"/>
<dbReference type="InterPro" id="IPR001251">
    <property type="entry name" value="CRAL-TRIO_dom"/>
</dbReference>
<sequence>MNKKISSQTHINKELVAKFRLLIKEFNINLSMSDELLMCFINARKNDLSRAVKLLNNYLRMTKNYPQIYTDMRPARVKNVLDMGIFLSSPYREKNGSRILILNLRKWDLRSCSLEDIMYAVVFCFQRMVSETETQTNGIVAIIDVKDFALQHLRQFTPPLIKVIAETVQNVFPIRLKGIHVLHEPRILKILLTLFWPFLSNKIRNRLFFHGDSYATMHQHIDPACLPSNYNGCLKNMETMHFSNVFFEENYSKIFDCFN</sequence>
<dbReference type="GO" id="GO:1902936">
    <property type="term" value="F:phosphatidylinositol bisphosphate binding"/>
    <property type="evidence" value="ECO:0000318"/>
    <property type="project" value="GO_Central"/>
</dbReference>
<dbReference type="Gene3D" id="1.20.5.1200">
    <property type="entry name" value="Alpha-tocopherol transfer"/>
    <property type="match status" value="1"/>
</dbReference>
<accession>E9H237</accession>
<dbReference type="eggNOG" id="KOG1471">
    <property type="taxonomic scope" value="Eukaryota"/>
</dbReference>
<dbReference type="Proteomes" id="UP000000305">
    <property type="component" value="Unassembled WGS sequence"/>
</dbReference>
<evidence type="ECO:0000259" key="1">
    <source>
        <dbReference type="PROSITE" id="PS50191"/>
    </source>
</evidence>